<evidence type="ECO:0000256" key="1">
    <source>
        <dbReference type="SAM" id="Phobius"/>
    </source>
</evidence>
<accession>A0A1Q8Q231</accession>
<keyword evidence="1" id="KW-1133">Transmembrane helix</keyword>
<feature type="domain" description="DUF1468" evidence="2">
    <location>
        <begin position="8"/>
        <end position="144"/>
    </location>
</feature>
<feature type="transmembrane region" description="Helical" evidence="1">
    <location>
        <begin position="121"/>
        <end position="143"/>
    </location>
</feature>
<keyword evidence="4" id="KW-1185">Reference proteome</keyword>
<dbReference type="OrthoDB" id="1683098at2"/>
<keyword evidence="1" id="KW-0472">Membrane</keyword>
<dbReference type="Proteomes" id="UP000185568">
    <property type="component" value="Unassembled WGS sequence"/>
</dbReference>
<reference evidence="3 4" key="1">
    <citation type="submission" date="2016-12" db="EMBL/GenBank/DDBJ databases">
        <title>Domibacillus antri genome sequencing.</title>
        <authorList>
            <person name="Verma A."/>
            <person name="Krishnamurthi S."/>
        </authorList>
    </citation>
    <scope>NUCLEOTIDE SEQUENCE [LARGE SCALE GENOMIC DNA]</scope>
    <source>
        <strain evidence="3 4">XD80</strain>
    </source>
</reference>
<organism evidence="3 4">
    <name type="scientific">Domibacillus antri</name>
    <dbReference type="NCBI Taxonomy" id="1714264"/>
    <lineage>
        <taxon>Bacteria</taxon>
        <taxon>Bacillati</taxon>
        <taxon>Bacillota</taxon>
        <taxon>Bacilli</taxon>
        <taxon>Bacillales</taxon>
        <taxon>Bacillaceae</taxon>
        <taxon>Domibacillus</taxon>
    </lineage>
</organism>
<comment type="caution">
    <text evidence="3">The sequence shown here is derived from an EMBL/GenBank/DDBJ whole genome shotgun (WGS) entry which is preliminary data.</text>
</comment>
<evidence type="ECO:0000313" key="4">
    <source>
        <dbReference type="Proteomes" id="UP000185568"/>
    </source>
</evidence>
<dbReference type="Pfam" id="PF07331">
    <property type="entry name" value="TctB"/>
    <property type="match status" value="1"/>
</dbReference>
<name>A0A1Q8Q231_9BACI</name>
<sequence>MKLPFDYIAGLAFLLIGLFFTVESRKISESAYGSAVGPDIFPFVLGLLLLIFSLRLLYETFKKRGAAVKRGNYHYKKFFIILISAILYVSLLETIGYILSTFLFLLVAFQTMERRGIVKSILVSAAFSFGVYLLFVELLGGVLPRLPLF</sequence>
<feature type="transmembrane region" description="Helical" evidence="1">
    <location>
        <begin position="40"/>
        <end position="58"/>
    </location>
</feature>
<evidence type="ECO:0000313" key="3">
    <source>
        <dbReference type="EMBL" id="OLN21377.1"/>
    </source>
</evidence>
<evidence type="ECO:0000259" key="2">
    <source>
        <dbReference type="Pfam" id="PF07331"/>
    </source>
</evidence>
<dbReference type="AlphaFoldDB" id="A0A1Q8Q231"/>
<keyword evidence="1" id="KW-0812">Transmembrane</keyword>
<dbReference type="EMBL" id="MSDU01000050">
    <property type="protein sequence ID" value="OLN21377.1"/>
    <property type="molecule type" value="Genomic_DNA"/>
</dbReference>
<dbReference type="RefSeq" id="WP_075399563.1">
    <property type="nucleotide sequence ID" value="NZ_MSDU01000050.1"/>
</dbReference>
<dbReference type="STRING" id="1714264.BTO30_15210"/>
<proteinExistence type="predicted"/>
<feature type="transmembrane region" description="Helical" evidence="1">
    <location>
        <begin position="78"/>
        <end position="109"/>
    </location>
</feature>
<protein>
    <submittedName>
        <fullName evidence="3">Transporter</fullName>
    </submittedName>
</protein>
<dbReference type="InterPro" id="IPR009936">
    <property type="entry name" value="DUF1468"/>
</dbReference>
<gene>
    <name evidence="3" type="ORF">BTO30_15210</name>
</gene>